<keyword evidence="8" id="KW-0812">Transmembrane</keyword>
<dbReference type="HOGENOM" id="CLU_041707_2_0_1"/>
<dbReference type="GeneID" id="18933482"/>
<dbReference type="VEuPathDB" id="FungiDB:MELLADRAFT_84453"/>
<keyword evidence="13" id="KW-0653">Protein transport</keyword>
<dbReference type="InterPro" id="IPR006845">
    <property type="entry name" value="Pex_N"/>
</dbReference>
<evidence type="ECO:0000256" key="11">
    <source>
        <dbReference type="ARBA" id="ARBA00022786"/>
    </source>
</evidence>
<evidence type="ECO:0000256" key="9">
    <source>
        <dbReference type="ARBA" id="ARBA00022723"/>
    </source>
</evidence>
<evidence type="ECO:0000256" key="14">
    <source>
        <dbReference type="ARBA" id="ARBA00022989"/>
    </source>
</evidence>
<feature type="compositionally biased region" description="Low complexity" evidence="17">
    <location>
        <begin position="22"/>
        <end position="36"/>
    </location>
</feature>
<feature type="compositionally biased region" description="Acidic residues" evidence="17">
    <location>
        <begin position="321"/>
        <end position="330"/>
    </location>
</feature>
<dbReference type="InterPro" id="IPR017907">
    <property type="entry name" value="Znf_RING_CS"/>
</dbReference>
<dbReference type="GO" id="GO:0016567">
    <property type="term" value="P:protein ubiquitination"/>
    <property type="evidence" value="ECO:0007669"/>
    <property type="project" value="UniProtKB-ARBA"/>
</dbReference>
<dbReference type="PANTHER" id="PTHR23350">
    <property type="entry name" value="PEROXISOME ASSEMBLY PROTEIN 10"/>
    <property type="match status" value="1"/>
</dbReference>
<comment type="catalytic activity">
    <reaction evidence="1">
        <text>S-ubiquitinyl-[E2 ubiquitin-conjugating enzyme]-L-cysteine + [acceptor protein]-L-lysine = [E2 ubiquitin-conjugating enzyme]-L-cysteine + N(6)-ubiquitinyl-[acceptor protein]-L-lysine.</text>
        <dbReference type="EC" id="2.3.2.27"/>
    </reaction>
</comment>
<dbReference type="Pfam" id="PF00097">
    <property type="entry name" value="zf-C3HC4"/>
    <property type="match status" value="1"/>
</dbReference>
<dbReference type="GO" id="GO:0016562">
    <property type="term" value="P:protein import into peroxisome matrix, receptor recycling"/>
    <property type="evidence" value="ECO:0007669"/>
    <property type="project" value="UniProtKB-ARBA"/>
</dbReference>
<dbReference type="InterPro" id="IPR013083">
    <property type="entry name" value="Znf_RING/FYVE/PHD"/>
</dbReference>
<dbReference type="Pfam" id="PF04757">
    <property type="entry name" value="Pex2_Pex12"/>
    <property type="match status" value="1"/>
</dbReference>
<dbReference type="Gene3D" id="3.30.40.10">
    <property type="entry name" value="Zinc/RING finger domain, C3HC4 (zinc finger)"/>
    <property type="match status" value="1"/>
</dbReference>
<proteinExistence type="inferred from homology"/>
<keyword evidence="6" id="KW-0813">Transport</keyword>
<dbReference type="eggNOG" id="KOG0317">
    <property type="taxonomic scope" value="Eukaryota"/>
</dbReference>
<dbReference type="AlphaFoldDB" id="F4RFT4"/>
<keyword evidence="12" id="KW-0862">Zinc</keyword>
<name>F4RFT4_MELLP</name>
<evidence type="ECO:0000256" key="16">
    <source>
        <dbReference type="ARBA" id="ARBA00023140"/>
    </source>
</evidence>
<keyword evidence="16" id="KW-0576">Peroxisome</keyword>
<comment type="similarity">
    <text evidence="4">Belongs to the pex2/pex10/pex12 family.</text>
</comment>
<dbReference type="InterPro" id="IPR025654">
    <property type="entry name" value="PEX2/10"/>
</dbReference>
<evidence type="ECO:0000256" key="7">
    <source>
        <dbReference type="ARBA" id="ARBA00022679"/>
    </source>
</evidence>
<accession>F4RFT4</accession>
<feature type="domain" description="Zinc finger C3HC4 RING-type" evidence="18">
    <location>
        <begin position="359"/>
        <end position="388"/>
    </location>
</feature>
<dbReference type="InParanoid" id="F4RFT4"/>
<keyword evidence="7" id="KW-0808">Transferase</keyword>
<organism evidence="21">
    <name type="scientific">Melampsora larici-populina (strain 98AG31 / pathotype 3-4-7)</name>
    <name type="common">Poplar leaf rust fungus</name>
    <dbReference type="NCBI Taxonomy" id="747676"/>
    <lineage>
        <taxon>Eukaryota</taxon>
        <taxon>Fungi</taxon>
        <taxon>Dikarya</taxon>
        <taxon>Basidiomycota</taxon>
        <taxon>Pucciniomycotina</taxon>
        <taxon>Pucciniomycetes</taxon>
        <taxon>Pucciniales</taxon>
        <taxon>Melampsoraceae</taxon>
        <taxon>Melampsora</taxon>
    </lineage>
</organism>
<evidence type="ECO:0000256" key="1">
    <source>
        <dbReference type="ARBA" id="ARBA00000900"/>
    </source>
</evidence>
<keyword evidence="14" id="KW-1133">Transmembrane helix</keyword>
<keyword evidence="10" id="KW-0863">Zinc-finger</keyword>
<evidence type="ECO:0000259" key="18">
    <source>
        <dbReference type="Pfam" id="PF00097"/>
    </source>
</evidence>
<dbReference type="STRING" id="747676.F4RFT4"/>
<evidence type="ECO:0000256" key="10">
    <source>
        <dbReference type="ARBA" id="ARBA00022771"/>
    </source>
</evidence>
<dbReference type="PANTHER" id="PTHR23350:SF0">
    <property type="entry name" value="PEROXISOME BIOGENESIS FACTOR 10"/>
    <property type="match status" value="1"/>
</dbReference>
<evidence type="ECO:0000256" key="4">
    <source>
        <dbReference type="ARBA" id="ARBA00008704"/>
    </source>
</evidence>
<keyword evidence="9" id="KW-0479">Metal-binding</keyword>
<gene>
    <name evidence="20" type="ORF">MELLADRAFT_84453</name>
</gene>
<evidence type="ECO:0000256" key="6">
    <source>
        <dbReference type="ARBA" id="ARBA00022448"/>
    </source>
</evidence>
<keyword evidence="21" id="KW-1185">Reference proteome</keyword>
<dbReference type="SUPFAM" id="SSF57850">
    <property type="entry name" value="RING/U-box"/>
    <property type="match status" value="1"/>
</dbReference>
<evidence type="ECO:0000259" key="19">
    <source>
        <dbReference type="Pfam" id="PF04757"/>
    </source>
</evidence>
<evidence type="ECO:0000256" key="2">
    <source>
        <dbReference type="ARBA" id="ARBA00004585"/>
    </source>
</evidence>
<evidence type="ECO:0000256" key="13">
    <source>
        <dbReference type="ARBA" id="ARBA00022927"/>
    </source>
</evidence>
<dbReference type="RefSeq" id="XP_007407847.1">
    <property type="nucleotide sequence ID" value="XM_007407785.1"/>
</dbReference>
<evidence type="ECO:0000313" key="21">
    <source>
        <dbReference type="Proteomes" id="UP000001072"/>
    </source>
</evidence>
<dbReference type="KEGG" id="mlr:MELLADRAFT_84453"/>
<dbReference type="EMBL" id="GL883099">
    <property type="protein sequence ID" value="EGG08873.1"/>
    <property type="molecule type" value="Genomic_DNA"/>
</dbReference>
<dbReference type="EC" id="2.3.2.27" evidence="5"/>
<reference evidence="21" key="1">
    <citation type="journal article" date="2011" name="Proc. Natl. Acad. Sci. U.S.A.">
        <title>Obligate biotrophy features unraveled by the genomic analysis of rust fungi.</title>
        <authorList>
            <person name="Duplessis S."/>
            <person name="Cuomo C.A."/>
            <person name="Lin Y.-C."/>
            <person name="Aerts A."/>
            <person name="Tisserant E."/>
            <person name="Veneault-Fourrey C."/>
            <person name="Joly D.L."/>
            <person name="Hacquard S."/>
            <person name="Amselem J."/>
            <person name="Cantarel B.L."/>
            <person name="Chiu R."/>
            <person name="Coutinho P.M."/>
            <person name="Feau N."/>
            <person name="Field M."/>
            <person name="Frey P."/>
            <person name="Gelhaye E."/>
            <person name="Goldberg J."/>
            <person name="Grabherr M.G."/>
            <person name="Kodira C.D."/>
            <person name="Kohler A."/>
            <person name="Kuees U."/>
            <person name="Lindquist E.A."/>
            <person name="Lucas S.M."/>
            <person name="Mago R."/>
            <person name="Mauceli E."/>
            <person name="Morin E."/>
            <person name="Murat C."/>
            <person name="Pangilinan J.L."/>
            <person name="Park R."/>
            <person name="Pearson M."/>
            <person name="Quesneville H."/>
            <person name="Rouhier N."/>
            <person name="Sakthikumar S."/>
            <person name="Salamov A.A."/>
            <person name="Schmutz J."/>
            <person name="Selles B."/>
            <person name="Shapiro H."/>
            <person name="Tanguay P."/>
            <person name="Tuskan G.A."/>
            <person name="Henrissat B."/>
            <person name="Van de Peer Y."/>
            <person name="Rouze P."/>
            <person name="Ellis J.G."/>
            <person name="Dodds P.N."/>
            <person name="Schein J.E."/>
            <person name="Zhong S."/>
            <person name="Hamelin R.C."/>
            <person name="Grigoriev I.V."/>
            <person name="Szabo L.J."/>
            <person name="Martin F."/>
        </authorList>
    </citation>
    <scope>NUCLEOTIDE SEQUENCE [LARGE SCALE GENOMIC DNA]</scope>
    <source>
        <strain evidence="21">98AG31 / pathotype 3-4-7</strain>
    </source>
</reference>
<feature type="region of interest" description="Disordered" evidence="17">
    <location>
        <begin position="293"/>
        <end position="357"/>
    </location>
</feature>
<dbReference type="InterPro" id="IPR018957">
    <property type="entry name" value="Znf_C3HC4_RING-type"/>
</dbReference>
<evidence type="ECO:0000256" key="12">
    <source>
        <dbReference type="ARBA" id="ARBA00022833"/>
    </source>
</evidence>
<dbReference type="Proteomes" id="UP000001072">
    <property type="component" value="Unassembled WGS sequence"/>
</dbReference>
<dbReference type="OrthoDB" id="2504210at2759"/>
<dbReference type="GO" id="GO:0005778">
    <property type="term" value="C:peroxisomal membrane"/>
    <property type="evidence" value="ECO:0007669"/>
    <property type="project" value="UniProtKB-SubCell"/>
</dbReference>
<dbReference type="PROSITE" id="PS00518">
    <property type="entry name" value="ZF_RING_1"/>
    <property type="match status" value="1"/>
</dbReference>
<sequence length="464" mass="52468">MVQTSATSTGSIEVNNNHNDNTDTASQHQSSSSNANQDNMISAWNRAIRFPNAAQPEIIRADQKDAYFISTLQDMLESSIRGIVGARWLTSHSNGIRDAVHLFYYILTTLKASQTLGEEYCGILQVDAATGRFPSWKRRALFILTNIYSTKLLSAFYARIRSRLTSVDGQESDLLEDTTLSEREPQSSYDRLKRFLLPWTSWLPNTLDLRTYHTISSLHLAIFYLTGRYFHLSNRLTGIRYVRRDQNGNRVQPPSYEFLGLLIVIQLIVKSSVLFKNAQRRRQAELSIKETVSNEKDKQIATEPSNRPPTVDGIPINDILFEPDDDDDQEKSDSKSTEVFVEGVEMNPNRDESSTSSRCTLCLGPRLDQSSLECGHVFCWRCILGWVREKFPHELVHVPHGLGEGSSGDFRLQVLEDQASSQNVTGAPESNASLYLETEEYKDEFTSLALDNPFHVDTQAVTAR</sequence>
<keyword evidence="15" id="KW-0472">Membrane</keyword>
<evidence type="ECO:0000313" key="20">
    <source>
        <dbReference type="EMBL" id="EGG08873.1"/>
    </source>
</evidence>
<evidence type="ECO:0000256" key="17">
    <source>
        <dbReference type="SAM" id="MobiDB-lite"/>
    </source>
</evidence>
<keyword evidence="11" id="KW-0833">Ubl conjugation pathway</keyword>
<evidence type="ECO:0000256" key="3">
    <source>
        <dbReference type="ARBA" id="ARBA00004906"/>
    </source>
</evidence>
<feature type="region of interest" description="Disordered" evidence="17">
    <location>
        <begin position="1"/>
        <end position="36"/>
    </location>
</feature>
<evidence type="ECO:0000256" key="15">
    <source>
        <dbReference type="ARBA" id="ARBA00023136"/>
    </source>
</evidence>
<comment type="subcellular location">
    <subcellularLocation>
        <location evidence="2">Peroxisome membrane</location>
        <topology evidence="2">Multi-pass membrane protein</topology>
    </subcellularLocation>
</comment>
<comment type="pathway">
    <text evidence="3">Protein modification; protein ubiquitination.</text>
</comment>
<evidence type="ECO:0000256" key="8">
    <source>
        <dbReference type="ARBA" id="ARBA00022692"/>
    </source>
</evidence>
<feature type="domain" description="Pex N-terminal" evidence="19">
    <location>
        <begin position="65"/>
        <end position="274"/>
    </location>
</feature>
<evidence type="ECO:0000256" key="5">
    <source>
        <dbReference type="ARBA" id="ARBA00012483"/>
    </source>
</evidence>
<dbReference type="GO" id="GO:0008270">
    <property type="term" value="F:zinc ion binding"/>
    <property type="evidence" value="ECO:0007669"/>
    <property type="project" value="UniProtKB-KW"/>
</dbReference>
<dbReference type="GO" id="GO:0061630">
    <property type="term" value="F:ubiquitin protein ligase activity"/>
    <property type="evidence" value="ECO:0007669"/>
    <property type="project" value="UniProtKB-EC"/>
</dbReference>
<protein>
    <recommendedName>
        <fullName evidence="5">RING-type E3 ubiquitin transferase</fullName>
        <ecNumber evidence="5">2.3.2.27</ecNumber>
    </recommendedName>
</protein>
<feature type="compositionally biased region" description="Polar residues" evidence="17">
    <location>
        <begin position="1"/>
        <end position="19"/>
    </location>
</feature>